<reference evidence="7 8" key="1">
    <citation type="submission" date="2014-07" db="EMBL/GenBank/DDBJ databases">
        <title>Draft Genome Sequence of Gephyronic Acid Producer, Cystobacter violaceus Strain Cb vi76.</title>
        <authorList>
            <person name="Stevens D.C."/>
            <person name="Young J."/>
            <person name="Carmichael R."/>
            <person name="Tan J."/>
            <person name="Taylor R.E."/>
        </authorList>
    </citation>
    <scope>NUCLEOTIDE SEQUENCE [LARGE SCALE GENOMIC DNA]</scope>
    <source>
        <strain evidence="7 8">Cb vi76</strain>
    </source>
</reference>
<protein>
    <recommendedName>
        <fullName evidence="6">Protein kinase domain-containing protein</fullName>
    </recommendedName>
</protein>
<dbReference type="InterPro" id="IPR008792">
    <property type="entry name" value="PQQD"/>
</dbReference>
<keyword evidence="2" id="KW-0547">Nucleotide-binding</keyword>
<sequence>MTRQRLYVFPEYFELLPWSEGEGSSLLGDSEASARARSGERFMVVDTRDDQHCYLINPVIKSYLELFREPRTEAEALEELARQAECPPEAIAATVRTFFQRMRRAGLLRSAGADLQEESILALTPGQVLGEYRVGELIVEKPDVALHLARKVDTGTLVVLKVFILRGPRASDERKLFEREFSLMAGLAPHENVCHLLAFHPGEPCYAALEYAGSTPIRHSMAEAFLPLPERVRIGAEALAALAHLHHHGLLHGDVHSRNFMLTDEHRVKLIDFGLSRRSGDAAEEASVPHGGLPTFMPPERIEPGSLRISSRPGDMRSEVFQLGVLLHEILTGHEPFSKGVLWRTLARAIRGQPAPRAVRTPEGERIPEPLADVIGRALAKAPEERFPRAVEMLEAWRAAWRRGARPARAGERVSP</sequence>
<keyword evidence="4" id="KW-0067">ATP-binding</keyword>
<name>A0A084SJY6_9BACT</name>
<evidence type="ECO:0000259" key="6">
    <source>
        <dbReference type="PROSITE" id="PS50011"/>
    </source>
</evidence>
<dbReference type="InterPro" id="IPR000719">
    <property type="entry name" value="Prot_kinase_dom"/>
</dbReference>
<dbReference type="GO" id="GO:0004674">
    <property type="term" value="F:protein serine/threonine kinase activity"/>
    <property type="evidence" value="ECO:0007669"/>
    <property type="project" value="TreeGrafter"/>
</dbReference>
<comment type="caution">
    <text evidence="7">The sequence shown here is derived from an EMBL/GenBank/DDBJ whole genome shotgun (WGS) entry which is preliminary data.</text>
</comment>
<dbReference type="PROSITE" id="PS50011">
    <property type="entry name" value="PROTEIN_KINASE_DOM"/>
    <property type="match status" value="1"/>
</dbReference>
<dbReference type="EMBL" id="JPMI01000276">
    <property type="protein sequence ID" value="KFA88771.1"/>
    <property type="molecule type" value="Genomic_DNA"/>
</dbReference>
<dbReference type="PANTHER" id="PTHR43289">
    <property type="entry name" value="MITOGEN-ACTIVATED PROTEIN KINASE KINASE KINASE 20-RELATED"/>
    <property type="match status" value="1"/>
</dbReference>
<dbReference type="Pfam" id="PF05402">
    <property type="entry name" value="PqqD"/>
    <property type="match status" value="1"/>
</dbReference>
<proteinExistence type="predicted"/>
<keyword evidence="1" id="KW-0808">Transferase</keyword>
<evidence type="ECO:0000256" key="1">
    <source>
        <dbReference type="ARBA" id="ARBA00022679"/>
    </source>
</evidence>
<dbReference type="Gene3D" id="1.10.510.10">
    <property type="entry name" value="Transferase(Phosphotransferase) domain 1"/>
    <property type="match status" value="1"/>
</dbReference>
<organism evidence="7 8">
    <name type="scientific">Archangium violaceum Cb vi76</name>
    <dbReference type="NCBI Taxonomy" id="1406225"/>
    <lineage>
        <taxon>Bacteria</taxon>
        <taxon>Pseudomonadati</taxon>
        <taxon>Myxococcota</taxon>
        <taxon>Myxococcia</taxon>
        <taxon>Myxococcales</taxon>
        <taxon>Cystobacterineae</taxon>
        <taxon>Archangiaceae</taxon>
        <taxon>Archangium</taxon>
    </lineage>
</organism>
<dbReference type="PANTHER" id="PTHR43289:SF6">
    <property type="entry name" value="SERINE_THREONINE-PROTEIN KINASE NEKL-3"/>
    <property type="match status" value="1"/>
</dbReference>
<gene>
    <name evidence="7" type="ORF">Q664_39080</name>
</gene>
<feature type="domain" description="Protein kinase" evidence="6">
    <location>
        <begin position="123"/>
        <end position="398"/>
    </location>
</feature>
<feature type="region of interest" description="Disordered" evidence="5">
    <location>
        <begin position="283"/>
        <end position="302"/>
    </location>
</feature>
<dbReference type="Pfam" id="PF00069">
    <property type="entry name" value="Pkinase"/>
    <property type="match status" value="1"/>
</dbReference>
<dbReference type="SUPFAM" id="SSF56112">
    <property type="entry name" value="Protein kinase-like (PK-like)"/>
    <property type="match status" value="1"/>
</dbReference>
<dbReference type="AlphaFoldDB" id="A0A084SJY6"/>
<accession>A0A084SJY6</accession>
<evidence type="ECO:0000313" key="7">
    <source>
        <dbReference type="EMBL" id="KFA88771.1"/>
    </source>
</evidence>
<dbReference type="InterPro" id="IPR011009">
    <property type="entry name" value="Kinase-like_dom_sf"/>
</dbReference>
<evidence type="ECO:0000256" key="3">
    <source>
        <dbReference type="ARBA" id="ARBA00022777"/>
    </source>
</evidence>
<keyword evidence="3" id="KW-0418">Kinase</keyword>
<evidence type="ECO:0000256" key="2">
    <source>
        <dbReference type="ARBA" id="ARBA00022741"/>
    </source>
</evidence>
<dbReference type="RefSeq" id="WP_043407556.1">
    <property type="nucleotide sequence ID" value="NZ_JPMI01000276.1"/>
</dbReference>
<dbReference type="GO" id="GO:0005524">
    <property type="term" value="F:ATP binding"/>
    <property type="evidence" value="ECO:0007669"/>
    <property type="project" value="UniProtKB-KW"/>
</dbReference>
<dbReference type="Proteomes" id="UP000028547">
    <property type="component" value="Unassembled WGS sequence"/>
</dbReference>
<evidence type="ECO:0000256" key="5">
    <source>
        <dbReference type="SAM" id="MobiDB-lite"/>
    </source>
</evidence>
<evidence type="ECO:0000313" key="8">
    <source>
        <dbReference type="Proteomes" id="UP000028547"/>
    </source>
</evidence>
<evidence type="ECO:0000256" key="4">
    <source>
        <dbReference type="ARBA" id="ARBA00022840"/>
    </source>
</evidence>